<dbReference type="Pfam" id="PF07228">
    <property type="entry name" value="SpoIIE"/>
    <property type="match status" value="1"/>
</dbReference>
<dbReference type="InterPro" id="IPR001932">
    <property type="entry name" value="PPM-type_phosphatase-like_dom"/>
</dbReference>
<dbReference type="InterPro" id="IPR035965">
    <property type="entry name" value="PAS-like_dom_sf"/>
</dbReference>
<keyword evidence="10" id="KW-0904">Protein phosphatase</keyword>
<dbReference type="AlphaFoldDB" id="A0A542UNS1"/>
<organism evidence="19 20">
    <name type="scientific">Streptomyces puniciscabiei</name>
    <dbReference type="NCBI Taxonomy" id="164348"/>
    <lineage>
        <taxon>Bacteria</taxon>
        <taxon>Bacillati</taxon>
        <taxon>Actinomycetota</taxon>
        <taxon>Actinomycetes</taxon>
        <taxon>Kitasatosporales</taxon>
        <taxon>Streptomycetaceae</taxon>
        <taxon>Streptomyces</taxon>
    </lineage>
</organism>
<dbReference type="CDD" id="cd00130">
    <property type="entry name" value="PAS"/>
    <property type="match status" value="1"/>
</dbReference>
<dbReference type="Proteomes" id="UP000318103">
    <property type="component" value="Unassembled WGS sequence"/>
</dbReference>
<dbReference type="FunFam" id="3.60.40.10:FF:000005">
    <property type="entry name" value="Serine/threonine protein phosphatase"/>
    <property type="match status" value="1"/>
</dbReference>
<dbReference type="InterPro" id="IPR036457">
    <property type="entry name" value="PPM-type-like_dom_sf"/>
</dbReference>
<evidence type="ECO:0000259" key="17">
    <source>
        <dbReference type="SMART" id="SM00091"/>
    </source>
</evidence>
<dbReference type="SMART" id="SM00091">
    <property type="entry name" value="PAS"/>
    <property type="match status" value="1"/>
</dbReference>
<evidence type="ECO:0000256" key="2">
    <source>
        <dbReference type="ARBA" id="ARBA00022553"/>
    </source>
</evidence>
<dbReference type="GO" id="GO:0004722">
    <property type="term" value="F:protein serine/threonine phosphatase activity"/>
    <property type="evidence" value="ECO:0007669"/>
    <property type="project" value="UniProtKB-EC"/>
</dbReference>
<comment type="function">
    <text evidence="13">Primarily acts as an independent SigF regulator that is sensitive to the osmosensory signal, mediating the cross talk of PknD with the SigF regulon. Possesses both phosphatase and kinase activities. The kinase domain functions as a classic anti-sigma factor-like kinase to phosphorylate the anti-anti-sigma factor domain at the canonical regulatory site, and the phosphatase domain antagonizes this activity.</text>
</comment>
<accession>A0A542UNS1</accession>
<dbReference type="InterPro" id="IPR013656">
    <property type="entry name" value="PAS_4"/>
</dbReference>
<dbReference type="Gene3D" id="3.30.450.20">
    <property type="entry name" value="PAS domain"/>
    <property type="match status" value="1"/>
</dbReference>
<feature type="region of interest" description="Disordered" evidence="16">
    <location>
        <begin position="1"/>
        <end position="24"/>
    </location>
</feature>
<dbReference type="GO" id="GO:0016301">
    <property type="term" value="F:kinase activity"/>
    <property type="evidence" value="ECO:0007669"/>
    <property type="project" value="UniProtKB-KW"/>
</dbReference>
<keyword evidence="7" id="KW-0378">Hydrolase</keyword>
<feature type="region of interest" description="Disordered" evidence="16">
    <location>
        <begin position="171"/>
        <end position="193"/>
    </location>
</feature>
<evidence type="ECO:0000256" key="7">
    <source>
        <dbReference type="ARBA" id="ARBA00022801"/>
    </source>
</evidence>
<evidence type="ECO:0000256" key="16">
    <source>
        <dbReference type="SAM" id="MobiDB-lite"/>
    </source>
</evidence>
<evidence type="ECO:0000256" key="9">
    <source>
        <dbReference type="ARBA" id="ARBA00022842"/>
    </source>
</evidence>
<evidence type="ECO:0000313" key="19">
    <source>
        <dbReference type="EMBL" id="TQL00751.1"/>
    </source>
</evidence>
<keyword evidence="9" id="KW-0460">Magnesium</keyword>
<reference evidence="19 20" key="1">
    <citation type="submission" date="2019-06" db="EMBL/GenBank/DDBJ databases">
        <title>Sequencing the genomes of 1000 actinobacteria strains.</title>
        <authorList>
            <person name="Klenk H.-P."/>
        </authorList>
    </citation>
    <scope>NUCLEOTIDE SEQUENCE [LARGE SCALE GENOMIC DNA]</scope>
    <source>
        <strain evidence="19 20">DSM 41929</strain>
    </source>
</reference>
<evidence type="ECO:0000256" key="1">
    <source>
        <dbReference type="ARBA" id="ARBA00013081"/>
    </source>
</evidence>
<evidence type="ECO:0000256" key="11">
    <source>
        <dbReference type="ARBA" id="ARBA00023211"/>
    </source>
</evidence>
<evidence type="ECO:0000313" key="20">
    <source>
        <dbReference type="Proteomes" id="UP000318103"/>
    </source>
</evidence>
<evidence type="ECO:0000256" key="5">
    <source>
        <dbReference type="ARBA" id="ARBA00022741"/>
    </source>
</evidence>
<dbReference type="EC" id="3.1.3.16" evidence="1"/>
<evidence type="ECO:0000256" key="13">
    <source>
        <dbReference type="ARBA" id="ARBA00056274"/>
    </source>
</evidence>
<feature type="domain" description="PAS" evidence="17">
    <location>
        <begin position="199"/>
        <end position="266"/>
    </location>
</feature>
<dbReference type="InterPro" id="IPR029016">
    <property type="entry name" value="GAF-like_dom_sf"/>
</dbReference>
<evidence type="ECO:0000256" key="6">
    <source>
        <dbReference type="ARBA" id="ARBA00022777"/>
    </source>
</evidence>
<gene>
    <name evidence="19" type="ORF">FB563_5866</name>
</gene>
<dbReference type="RefSeq" id="WP_079048620.1">
    <property type="nucleotide sequence ID" value="NZ_JBPJFI010000001.1"/>
</dbReference>
<protein>
    <recommendedName>
        <fullName evidence="1">protein-serine/threonine phosphatase</fullName>
        <ecNumber evidence="1">3.1.3.16</ecNumber>
    </recommendedName>
    <alternativeName>
        <fullName evidence="15">Protein-serine/threonine phosphatase</fullName>
    </alternativeName>
    <alternativeName>
        <fullName evidence="14">Serine/threonine-protein kinase</fullName>
    </alternativeName>
</protein>
<keyword evidence="11" id="KW-0464">Manganese</keyword>
<proteinExistence type="predicted"/>
<dbReference type="Pfam" id="PF08448">
    <property type="entry name" value="PAS_4"/>
    <property type="match status" value="1"/>
</dbReference>
<evidence type="ECO:0000256" key="10">
    <source>
        <dbReference type="ARBA" id="ARBA00022912"/>
    </source>
</evidence>
<evidence type="ECO:0000256" key="15">
    <source>
        <dbReference type="ARBA" id="ARBA00081350"/>
    </source>
</evidence>
<dbReference type="InterPro" id="IPR003018">
    <property type="entry name" value="GAF"/>
</dbReference>
<dbReference type="GO" id="GO:0046872">
    <property type="term" value="F:metal ion binding"/>
    <property type="evidence" value="ECO:0007669"/>
    <property type="project" value="UniProtKB-KW"/>
</dbReference>
<evidence type="ECO:0000256" key="4">
    <source>
        <dbReference type="ARBA" id="ARBA00022723"/>
    </source>
</evidence>
<feature type="domain" description="PPM-type phosphatase" evidence="18">
    <location>
        <begin position="506"/>
        <end position="721"/>
    </location>
</feature>
<evidence type="ECO:0000256" key="12">
    <source>
        <dbReference type="ARBA" id="ARBA00047761"/>
    </source>
</evidence>
<dbReference type="SMART" id="SM00331">
    <property type="entry name" value="PP2C_SIG"/>
    <property type="match status" value="1"/>
</dbReference>
<dbReference type="GO" id="GO:0005524">
    <property type="term" value="F:ATP binding"/>
    <property type="evidence" value="ECO:0007669"/>
    <property type="project" value="UniProtKB-KW"/>
</dbReference>
<name>A0A542UNS1_9ACTN</name>
<evidence type="ECO:0000256" key="14">
    <source>
        <dbReference type="ARBA" id="ARBA00075117"/>
    </source>
</evidence>
<keyword evidence="2" id="KW-0597">Phosphoprotein</keyword>
<dbReference type="Gene3D" id="3.60.40.10">
    <property type="entry name" value="PPM-type phosphatase domain"/>
    <property type="match status" value="1"/>
</dbReference>
<dbReference type="PANTHER" id="PTHR43156">
    <property type="entry name" value="STAGE II SPORULATION PROTEIN E-RELATED"/>
    <property type="match status" value="1"/>
</dbReference>
<dbReference type="EMBL" id="VFNX01000001">
    <property type="protein sequence ID" value="TQL00751.1"/>
    <property type="molecule type" value="Genomic_DNA"/>
</dbReference>
<keyword evidence="6" id="KW-0418">Kinase</keyword>
<keyword evidence="5" id="KW-0547">Nucleotide-binding</keyword>
<sequence>MCAMREGGAAQPHGPRSPSPTAGSLRRAELDRLLELAVRDTGVHAGAVFLLASDGQTLRLEVTAGMPAEYLAPWFGVPLSSRFPVTDAVRERRLVWLGDPEDLARRYPRTAIALPYHHAVVAAPLLTGTTVWGALLLFWPGAGATSTDGPSPERVRAAGRRLARFLRDAAGTGHAVGPGPAPRTLAQPPAGKRGPAEALAAADLVERLPWGSCSLDLQGRFTYVSATAAALLGASSPDDLIGTRPWQSLPWHTDPAFEDHFRATVVSRKPGYYTAMHPPAQWLAFELYPDGSGVSVRISPTGPGGDAQPGPTRTETFRGEPIRLGEIYQVLHLAAALSETVGVSDVVDLVTEEMLPAFGARTVALLAAENGRMRVIGRSGYNPALLEHFDGVPLTHPAPAVRVLATGVPSFFASFDELSRAYPPAPHQKGLHAWAFLPLIASGHPVGSCVFAFDRPHPFPGQQRVVFIALAGLIAQALERARLYDTSNELAKTLQAALLPDSLPDLPGLDVAARYLPSVRGMDIGGDFYDLVRVDDTTAAAVIGDVQGHNVTAAALMGRVRPAIRSHAASGATPPQALAQANRLLVAMEPGRFVSCLYAQLDLARRRAVLATAGHPPPVLRHPDGHAEVLALRPGVLLGIDPDADYPPTEIPLTPGTVLALYTDGLVETPGVDMDDAMSGLATQLARASTQPMDRLATTLIDHARQTAPRTDDIALLLIGLATTG</sequence>
<dbReference type="Pfam" id="PF13185">
    <property type="entry name" value="GAF_2"/>
    <property type="match status" value="2"/>
</dbReference>
<dbReference type="Gene3D" id="3.30.450.40">
    <property type="match status" value="2"/>
</dbReference>
<dbReference type="SUPFAM" id="SSF55781">
    <property type="entry name" value="GAF domain-like"/>
    <property type="match status" value="2"/>
</dbReference>
<dbReference type="SUPFAM" id="SSF55785">
    <property type="entry name" value="PYP-like sensor domain (PAS domain)"/>
    <property type="match status" value="1"/>
</dbReference>
<dbReference type="SUPFAM" id="SSF81606">
    <property type="entry name" value="PP2C-like"/>
    <property type="match status" value="1"/>
</dbReference>
<evidence type="ECO:0000259" key="18">
    <source>
        <dbReference type="SMART" id="SM00331"/>
    </source>
</evidence>
<dbReference type="InterPro" id="IPR000014">
    <property type="entry name" value="PAS"/>
</dbReference>
<comment type="catalytic activity">
    <reaction evidence="12">
        <text>O-phospho-L-seryl-[protein] + H2O = L-seryl-[protein] + phosphate</text>
        <dbReference type="Rhea" id="RHEA:20629"/>
        <dbReference type="Rhea" id="RHEA-COMP:9863"/>
        <dbReference type="Rhea" id="RHEA-COMP:11604"/>
        <dbReference type="ChEBI" id="CHEBI:15377"/>
        <dbReference type="ChEBI" id="CHEBI:29999"/>
        <dbReference type="ChEBI" id="CHEBI:43474"/>
        <dbReference type="ChEBI" id="CHEBI:83421"/>
        <dbReference type="EC" id="3.1.3.16"/>
    </reaction>
</comment>
<keyword evidence="20" id="KW-1185">Reference proteome</keyword>
<keyword evidence="4" id="KW-0479">Metal-binding</keyword>
<keyword evidence="8" id="KW-0067">ATP-binding</keyword>
<evidence type="ECO:0000256" key="8">
    <source>
        <dbReference type="ARBA" id="ARBA00022840"/>
    </source>
</evidence>
<dbReference type="InterPro" id="IPR052016">
    <property type="entry name" value="Bact_Sigma-Reg"/>
</dbReference>
<comment type="caution">
    <text evidence="19">The sequence shown here is derived from an EMBL/GenBank/DDBJ whole genome shotgun (WGS) entry which is preliminary data.</text>
</comment>
<keyword evidence="3" id="KW-0808">Transferase</keyword>
<evidence type="ECO:0000256" key="3">
    <source>
        <dbReference type="ARBA" id="ARBA00022679"/>
    </source>
</evidence>
<dbReference type="PANTHER" id="PTHR43156:SF2">
    <property type="entry name" value="STAGE II SPORULATION PROTEIN E"/>
    <property type="match status" value="1"/>
</dbReference>